<dbReference type="Pfam" id="PF26118">
    <property type="entry name" value="DUF8035"/>
    <property type="match status" value="1"/>
</dbReference>
<feature type="compositionally biased region" description="Acidic residues" evidence="1">
    <location>
        <begin position="824"/>
        <end position="833"/>
    </location>
</feature>
<feature type="compositionally biased region" description="Low complexity" evidence="1">
    <location>
        <begin position="117"/>
        <end position="138"/>
    </location>
</feature>
<feature type="compositionally biased region" description="Basic and acidic residues" evidence="1">
    <location>
        <begin position="305"/>
        <end position="317"/>
    </location>
</feature>
<evidence type="ECO:0000256" key="1">
    <source>
        <dbReference type="SAM" id="MobiDB-lite"/>
    </source>
</evidence>
<feature type="compositionally biased region" description="Basic and acidic residues" evidence="1">
    <location>
        <begin position="503"/>
        <end position="569"/>
    </location>
</feature>
<name>A0ABR0SFR2_9HYPO</name>
<gene>
    <name evidence="3" type="ORF">PT974_09279</name>
</gene>
<organism evidence="3 4">
    <name type="scientific">Cladobotryum mycophilum</name>
    <dbReference type="NCBI Taxonomy" id="491253"/>
    <lineage>
        <taxon>Eukaryota</taxon>
        <taxon>Fungi</taxon>
        <taxon>Dikarya</taxon>
        <taxon>Ascomycota</taxon>
        <taxon>Pezizomycotina</taxon>
        <taxon>Sordariomycetes</taxon>
        <taxon>Hypocreomycetidae</taxon>
        <taxon>Hypocreales</taxon>
        <taxon>Hypocreaceae</taxon>
        <taxon>Cladobotryum</taxon>
    </lineage>
</organism>
<evidence type="ECO:0000313" key="4">
    <source>
        <dbReference type="Proteomes" id="UP001338125"/>
    </source>
</evidence>
<feature type="compositionally biased region" description="Basic and acidic residues" evidence="1">
    <location>
        <begin position="779"/>
        <end position="799"/>
    </location>
</feature>
<sequence length="869" mass="99221">MTDRYRNYPLPGRSATFNNPARISLANNLGNYGSAYTTGNEAEFVSSPTRYTVPRAYPATTPSNGVVPPTRAYTSSQESRPSRPSNREPSRNRRSTVDTTARPPIIVTTMQDHHPHNAASHSSAASHSANPPAHNSSPVREPYRASDGKLYTQPASSVRSRSTTRPYHASSASEDYVRPRADRGELVLANREADSYRNSRPSVLYPSDPRHSNAAIDYGDDGYQYTNAGELVKYDLDHDTAPTTSRSRKHERHESFDRGYHRPNINYNADQRSFNVNTTHDLNRHYSMSSRPYDNRGGPPPSTRGFDKINRGFDGTREIPPAAPIPPAPGSTGQSDAGSGPLVRREGRRSRPVSLTQEVGSRASQPEDYYRGHVPDDVYDRPRFYDDSVNARGFGIRLNPSEEPEERHGRYWDTKRDEDRDDPVRDDQRKEKPRRGSDEEAGRGSDAEREEWYRGYKDDGRERPDARRPSDDEPESRSGPSFRDKIATGLGIAASAVGFGASGKKDERKPVPEDREPARRQSLDEPRDQRKGSTQDVEREREPEKNGDMGRKSEADLRERHRREAEAKLSGEAVASASDSDEGRKSSRRRRPSSVFDPNDTGDLKQLKEQLASLNTDDQEPEKERHEKENSDSPERAHSASPTTNGKSLDLVPGDESRSRDLVVHSEAKQVRVVSPPREKKEGKPLKGILKQPSVRFPEDRNPIREGVAPHKDDKKLKDAPAGAKWTKINRKIVNPEALEIGKERYEVRDDFVIVLRVLSKEEIQTYASATQVLRERRRNKENGDRDRDRDQEYDRSYEEYEQEFDEDRGRRNSHHHRRHKDDEEGAAEDWTEDRERERRRRSKRDDDEYNSRTRDTDHHRHRSHRERA</sequence>
<dbReference type="PANTHER" id="PTHR42081:SF2">
    <property type="entry name" value="NIPPED-B-LIKE PROTEIN B"/>
    <property type="match status" value="1"/>
</dbReference>
<feature type="compositionally biased region" description="Basic and acidic residues" evidence="1">
    <location>
        <begin position="844"/>
        <end position="859"/>
    </location>
</feature>
<feature type="compositionally biased region" description="Basic residues" evidence="1">
    <location>
        <begin position="860"/>
        <end position="869"/>
    </location>
</feature>
<accession>A0ABR0SFR2</accession>
<feature type="compositionally biased region" description="Polar residues" evidence="1">
    <location>
        <begin position="153"/>
        <end position="173"/>
    </location>
</feature>
<feature type="region of interest" description="Disordered" evidence="1">
    <location>
        <begin position="239"/>
        <end position="722"/>
    </location>
</feature>
<feature type="compositionally biased region" description="Basic and acidic residues" evidence="1">
    <location>
        <begin position="697"/>
        <end position="719"/>
    </location>
</feature>
<evidence type="ECO:0000313" key="3">
    <source>
        <dbReference type="EMBL" id="KAK5991004.1"/>
    </source>
</evidence>
<feature type="compositionally biased region" description="Basic and acidic residues" evidence="1">
    <location>
        <begin position="655"/>
        <end position="670"/>
    </location>
</feature>
<evidence type="ECO:0000259" key="2">
    <source>
        <dbReference type="Pfam" id="PF26118"/>
    </source>
</evidence>
<feature type="compositionally biased region" description="Polar residues" evidence="1">
    <location>
        <begin position="353"/>
        <end position="364"/>
    </location>
</feature>
<feature type="compositionally biased region" description="Basic and acidic residues" evidence="1">
    <location>
        <begin position="175"/>
        <end position="197"/>
    </location>
</feature>
<proteinExistence type="predicted"/>
<feature type="compositionally biased region" description="Basic and acidic residues" evidence="1">
    <location>
        <begin position="368"/>
        <end position="386"/>
    </location>
</feature>
<keyword evidence="4" id="KW-1185">Reference proteome</keyword>
<dbReference type="Proteomes" id="UP001338125">
    <property type="component" value="Unassembled WGS sequence"/>
</dbReference>
<feature type="compositionally biased region" description="Basic and acidic residues" evidence="1">
    <location>
        <begin position="405"/>
        <end position="471"/>
    </location>
</feature>
<dbReference type="EMBL" id="JAVFKD010000014">
    <property type="protein sequence ID" value="KAK5991004.1"/>
    <property type="molecule type" value="Genomic_DNA"/>
</dbReference>
<dbReference type="InterPro" id="IPR058348">
    <property type="entry name" value="DUF8035"/>
</dbReference>
<feature type="compositionally biased region" description="Low complexity" evidence="1">
    <location>
        <begin position="75"/>
        <end position="84"/>
    </location>
</feature>
<dbReference type="PANTHER" id="PTHR42081">
    <property type="entry name" value="ZINC FINGER PROTEIN DHHC DOMAIN CONTAINING PROTEIN"/>
    <property type="match status" value="1"/>
</dbReference>
<feature type="compositionally biased region" description="Polar residues" evidence="1">
    <location>
        <begin position="265"/>
        <end position="292"/>
    </location>
</feature>
<reference evidence="3 4" key="1">
    <citation type="submission" date="2024-01" db="EMBL/GenBank/DDBJ databases">
        <title>Complete genome of Cladobotryum mycophilum ATHUM6906.</title>
        <authorList>
            <person name="Christinaki A.C."/>
            <person name="Myridakis A.I."/>
            <person name="Kouvelis V.N."/>
        </authorList>
    </citation>
    <scope>NUCLEOTIDE SEQUENCE [LARGE SCALE GENOMIC DNA]</scope>
    <source>
        <strain evidence="3 4">ATHUM6906</strain>
    </source>
</reference>
<feature type="region of interest" description="Disordered" evidence="1">
    <location>
        <begin position="766"/>
        <end position="869"/>
    </location>
</feature>
<comment type="caution">
    <text evidence="3">The sequence shown here is derived from an EMBL/GenBank/DDBJ whole genome shotgun (WGS) entry which is preliminary data.</text>
</comment>
<feature type="domain" description="DUF8035" evidence="2">
    <location>
        <begin position="724"/>
        <end position="777"/>
    </location>
</feature>
<protein>
    <recommendedName>
        <fullName evidence="2">DUF8035 domain-containing protein</fullName>
    </recommendedName>
</protein>
<feature type="region of interest" description="Disordered" evidence="1">
    <location>
        <begin position="55"/>
        <end position="211"/>
    </location>
</feature>
<feature type="compositionally biased region" description="Basic and acidic residues" evidence="1">
    <location>
        <begin position="622"/>
        <end position="638"/>
    </location>
</feature>